<evidence type="ECO:0000259" key="5">
    <source>
        <dbReference type="PROSITE" id="PS50977"/>
    </source>
</evidence>
<gene>
    <name evidence="6" type="ORF">DFP77_10720</name>
</gene>
<evidence type="ECO:0000313" key="7">
    <source>
        <dbReference type="Proteomes" id="UP000253506"/>
    </source>
</evidence>
<keyword evidence="3" id="KW-0804">Transcription</keyword>
<dbReference type="InterPro" id="IPR009057">
    <property type="entry name" value="Homeodomain-like_sf"/>
</dbReference>
<protein>
    <submittedName>
        <fullName evidence="6">TetR family transcriptional regulator</fullName>
    </submittedName>
</protein>
<dbReference type="InterPro" id="IPR036271">
    <property type="entry name" value="Tet_transcr_reg_TetR-rel_C_sf"/>
</dbReference>
<evidence type="ECO:0000313" key="6">
    <source>
        <dbReference type="EMBL" id="RCX06922.1"/>
    </source>
</evidence>
<dbReference type="GO" id="GO:0003677">
    <property type="term" value="F:DNA binding"/>
    <property type="evidence" value="ECO:0007669"/>
    <property type="project" value="UniProtKB-UniRule"/>
</dbReference>
<evidence type="ECO:0000256" key="3">
    <source>
        <dbReference type="ARBA" id="ARBA00023163"/>
    </source>
</evidence>
<dbReference type="OrthoDB" id="270177at2"/>
<evidence type="ECO:0000256" key="4">
    <source>
        <dbReference type="PROSITE-ProRule" id="PRU00335"/>
    </source>
</evidence>
<reference evidence="6 7" key="1">
    <citation type="submission" date="2018-07" db="EMBL/GenBank/DDBJ databases">
        <title>Genomic Encyclopedia of Type Strains, Phase III (KMG-III): the genomes of soil and plant-associated and newly described type strains.</title>
        <authorList>
            <person name="Whitman W."/>
        </authorList>
    </citation>
    <scope>NUCLEOTIDE SEQUENCE [LARGE SCALE GENOMIC DNA]</scope>
    <source>
        <strain evidence="6 7">CECT 7731</strain>
    </source>
</reference>
<keyword evidence="1" id="KW-0805">Transcription regulation</keyword>
<dbReference type="PANTHER" id="PTHR47506">
    <property type="entry name" value="TRANSCRIPTIONAL REGULATORY PROTEIN"/>
    <property type="match status" value="1"/>
</dbReference>
<feature type="DNA-binding region" description="H-T-H motif" evidence="4">
    <location>
        <begin position="32"/>
        <end position="51"/>
    </location>
</feature>
<dbReference type="Gene3D" id="1.10.10.60">
    <property type="entry name" value="Homeodomain-like"/>
    <property type="match status" value="1"/>
</dbReference>
<dbReference type="SUPFAM" id="SSF46689">
    <property type="entry name" value="Homeodomain-like"/>
    <property type="match status" value="1"/>
</dbReference>
<dbReference type="AlphaFoldDB" id="A0A369AC37"/>
<dbReference type="InterPro" id="IPR011075">
    <property type="entry name" value="TetR_C"/>
</dbReference>
<dbReference type="InterPro" id="IPR023772">
    <property type="entry name" value="DNA-bd_HTH_TetR-type_CS"/>
</dbReference>
<dbReference type="InterPro" id="IPR001647">
    <property type="entry name" value="HTH_TetR"/>
</dbReference>
<evidence type="ECO:0000256" key="2">
    <source>
        <dbReference type="ARBA" id="ARBA00023125"/>
    </source>
</evidence>
<dbReference type="RefSeq" id="WP_114411360.1">
    <property type="nucleotide sequence ID" value="NZ_QPJQ01000007.1"/>
</dbReference>
<dbReference type="Pfam" id="PF16925">
    <property type="entry name" value="TetR_C_13"/>
    <property type="match status" value="1"/>
</dbReference>
<dbReference type="Pfam" id="PF00440">
    <property type="entry name" value="TetR_N"/>
    <property type="match status" value="1"/>
</dbReference>
<accession>A0A369AC37</accession>
<dbReference type="PROSITE" id="PS50977">
    <property type="entry name" value="HTH_TETR_2"/>
    <property type="match status" value="1"/>
</dbReference>
<sequence>MKKVGRPLSFDRDKALKKAMLTFWQSGYETTSITDLTTAMGITAPSLYTAFGDKKQLFLEAIRLYVYADPDVINQMDNAPTAKDAAWLLMQHSADLFTNENTPPGCLMASSTASGSANSEDVRSYVADIRNDMRLNLKLRIDQDIEKVLLPSDTSADALADLVFAIIQGMSVLARDGVKQNSLILLCKQALKAWPENH</sequence>
<dbReference type="PROSITE" id="PS01081">
    <property type="entry name" value="HTH_TETR_1"/>
    <property type="match status" value="1"/>
</dbReference>
<evidence type="ECO:0000256" key="1">
    <source>
        <dbReference type="ARBA" id="ARBA00023015"/>
    </source>
</evidence>
<keyword evidence="2 4" id="KW-0238">DNA-binding</keyword>
<dbReference type="Gene3D" id="1.10.357.10">
    <property type="entry name" value="Tetracycline Repressor, domain 2"/>
    <property type="match status" value="1"/>
</dbReference>
<name>A0A369AC37_9GAMM</name>
<dbReference type="Proteomes" id="UP000253506">
    <property type="component" value="Unassembled WGS sequence"/>
</dbReference>
<comment type="caution">
    <text evidence="6">The sequence shown here is derived from an EMBL/GenBank/DDBJ whole genome shotgun (WGS) entry which is preliminary data.</text>
</comment>
<organism evidence="6 7">
    <name type="scientific">Marinomonas foliarum</name>
    <dbReference type="NCBI Taxonomy" id="491950"/>
    <lineage>
        <taxon>Bacteria</taxon>
        <taxon>Pseudomonadati</taxon>
        <taxon>Pseudomonadota</taxon>
        <taxon>Gammaproteobacteria</taxon>
        <taxon>Oceanospirillales</taxon>
        <taxon>Oceanospirillaceae</taxon>
        <taxon>Marinomonas</taxon>
    </lineage>
</organism>
<dbReference type="PANTHER" id="PTHR47506:SF1">
    <property type="entry name" value="HTH-TYPE TRANSCRIPTIONAL REGULATOR YJDC"/>
    <property type="match status" value="1"/>
</dbReference>
<dbReference type="EMBL" id="QPJQ01000007">
    <property type="protein sequence ID" value="RCX06922.1"/>
    <property type="molecule type" value="Genomic_DNA"/>
</dbReference>
<dbReference type="SUPFAM" id="SSF48498">
    <property type="entry name" value="Tetracyclin repressor-like, C-terminal domain"/>
    <property type="match status" value="1"/>
</dbReference>
<feature type="domain" description="HTH tetR-type" evidence="5">
    <location>
        <begin position="9"/>
        <end position="69"/>
    </location>
</feature>
<proteinExistence type="predicted"/>